<dbReference type="Proteomes" id="UP000682733">
    <property type="component" value="Unassembled WGS sequence"/>
</dbReference>
<accession>A0A8S2XJV4</accession>
<reference evidence="3" key="1">
    <citation type="submission" date="2021-02" db="EMBL/GenBank/DDBJ databases">
        <authorList>
            <person name="Nowell W R."/>
        </authorList>
    </citation>
    <scope>NUCLEOTIDE SEQUENCE</scope>
</reference>
<evidence type="ECO:0000256" key="1">
    <source>
        <dbReference type="SAM" id="Coils"/>
    </source>
</evidence>
<dbReference type="AlphaFoldDB" id="A0A8S2XJV4"/>
<evidence type="ECO:0000313" key="4">
    <source>
        <dbReference type="Proteomes" id="UP000682733"/>
    </source>
</evidence>
<organism evidence="3 4">
    <name type="scientific">Didymodactylos carnosus</name>
    <dbReference type="NCBI Taxonomy" id="1234261"/>
    <lineage>
        <taxon>Eukaryota</taxon>
        <taxon>Metazoa</taxon>
        <taxon>Spiralia</taxon>
        <taxon>Gnathifera</taxon>
        <taxon>Rotifera</taxon>
        <taxon>Eurotatoria</taxon>
        <taxon>Bdelloidea</taxon>
        <taxon>Philodinida</taxon>
        <taxon>Philodinidae</taxon>
        <taxon>Didymodactylos</taxon>
    </lineage>
</organism>
<comment type="caution">
    <text evidence="3">The sequence shown here is derived from an EMBL/GenBank/DDBJ whole genome shotgun (WGS) entry which is preliminary data.</text>
</comment>
<proteinExistence type="predicted"/>
<protein>
    <submittedName>
        <fullName evidence="3">Uncharacterized protein</fullName>
    </submittedName>
</protein>
<evidence type="ECO:0000313" key="3">
    <source>
        <dbReference type="EMBL" id="CAF4502568.1"/>
    </source>
</evidence>
<dbReference type="EMBL" id="CAJOBA010095766">
    <property type="protein sequence ID" value="CAF4502568.1"/>
    <property type="molecule type" value="Genomic_DNA"/>
</dbReference>
<gene>
    <name evidence="2" type="ORF">OVA965_LOCUS44924</name>
    <name evidence="3" type="ORF">TMI583_LOCUS48016</name>
</gene>
<feature type="non-terminal residue" evidence="3">
    <location>
        <position position="188"/>
    </location>
</feature>
<evidence type="ECO:0000313" key="2">
    <source>
        <dbReference type="EMBL" id="CAF1653021.1"/>
    </source>
</evidence>
<name>A0A8S2XJV4_9BILA</name>
<feature type="coiled-coil region" evidence="1">
    <location>
        <begin position="142"/>
        <end position="169"/>
    </location>
</feature>
<dbReference type="Proteomes" id="UP000677228">
    <property type="component" value="Unassembled WGS sequence"/>
</dbReference>
<dbReference type="EMBL" id="CAJNOK010066918">
    <property type="protein sequence ID" value="CAF1653021.1"/>
    <property type="molecule type" value="Genomic_DNA"/>
</dbReference>
<sequence>MEEAEKERLYLTELEQLQSLGDQIEVLKHVDSNNEYQTLDKEPVDDLANHDIQNVELSKENELRQSQLIPENTKFIKSTERKPFSELNQKKKDTIINMYNDVSSMPPCSERNIIRLIYYILLKLADESILSDKTIQVPDQIEEKIQEEFKNLKEQLKIEEQESEKIKSIVEQTIANAKIPNWDKVKSN</sequence>
<keyword evidence="1" id="KW-0175">Coiled coil</keyword>